<gene>
    <name evidence="4" type="ORF">P256_00449</name>
</gene>
<keyword evidence="2" id="KW-0012">Acyltransferase</keyword>
<reference evidence="4 5" key="1">
    <citation type="submission" date="2013-10" db="EMBL/GenBank/DDBJ databases">
        <title>The Genome Sequence of Acinetobacter nectaris CIP 110549.</title>
        <authorList>
            <consortium name="The Broad Institute Genomics Platform"/>
            <consortium name="The Broad Institute Genome Sequencing Center for Infectious Disease"/>
            <person name="Cerqueira G."/>
            <person name="Feldgarden M."/>
            <person name="Courvalin P."/>
            <person name="Grillot-Courvalin C."/>
            <person name="Clermont D."/>
            <person name="Rocha E."/>
            <person name="Yoon E.-J."/>
            <person name="Nemec A."/>
            <person name="Young S.K."/>
            <person name="Zeng Q."/>
            <person name="Gargeya S."/>
            <person name="Fitzgerald M."/>
            <person name="Abouelleil A."/>
            <person name="Alvarado L."/>
            <person name="Berlin A.M."/>
            <person name="Chapman S.B."/>
            <person name="Gainer-Dewar J."/>
            <person name="Goldberg J."/>
            <person name="Gnerre S."/>
            <person name="Griggs A."/>
            <person name="Gujja S."/>
            <person name="Hansen M."/>
            <person name="Howarth C."/>
            <person name="Imamovic A."/>
            <person name="Ireland A."/>
            <person name="Larimer J."/>
            <person name="McCowan C."/>
            <person name="Murphy C."/>
            <person name="Pearson M."/>
            <person name="Poon T.W."/>
            <person name="Priest M."/>
            <person name="Roberts A."/>
            <person name="Saif S."/>
            <person name="Shea T."/>
            <person name="Sykes S."/>
            <person name="Wortman J."/>
            <person name="Nusbaum C."/>
            <person name="Birren B."/>
        </authorList>
    </citation>
    <scope>NUCLEOTIDE SEQUENCE [LARGE SCALE GENOMIC DNA]</scope>
    <source>
        <strain evidence="4 5">CIP 110549</strain>
    </source>
</reference>
<dbReference type="STRING" id="1392540.P256_00449"/>
<evidence type="ECO:0000259" key="3">
    <source>
        <dbReference type="PROSITE" id="PS51186"/>
    </source>
</evidence>
<dbReference type="GO" id="GO:0016747">
    <property type="term" value="F:acyltransferase activity, transferring groups other than amino-acyl groups"/>
    <property type="evidence" value="ECO:0007669"/>
    <property type="project" value="InterPro"/>
</dbReference>
<proteinExistence type="predicted"/>
<dbReference type="RefSeq" id="WP_023272052.1">
    <property type="nucleotide sequence ID" value="NZ_KI530712.1"/>
</dbReference>
<dbReference type="PANTHER" id="PTHR43877">
    <property type="entry name" value="AMINOALKYLPHOSPHONATE N-ACETYLTRANSFERASE-RELATED-RELATED"/>
    <property type="match status" value="1"/>
</dbReference>
<keyword evidence="1" id="KW-0808">Transferase</keyword>
<dbReference type="PATRIC" id="fig|1392540.3.peg.439"/>
<sequence length="181" mass="21043">MTAQFTQTSIAAAHVQPLLDGLFQEYFEIYHQVLSDHGKLAAYQDKQHHERYESEVLYQPPYGLFVTLSNGKQIIAMGAYKRYDHETAELKRIWTHPKFRKQGIAESMVLELERQAKDAGYKKIYLTTGFKQIAAVKLYLALAYQPLFQLNREFNFDHYGEDPYDGSLPFEKLLVREDAIS</sequence>
<protein>
    <recommendedName>
        <fullName evidence="3">N-acetyltransferase domain-containing protein</fullName>
    </recommendedName>
</protein>
<name>V2TV69_9GAMM</name>
<feature type="domain" description="N-acetyltransferase" evidence="3">
    <location>
        <begin position="13"/>
        <end position="175"/>
    </location>
</feature>
<dbReference type="PANTHER" id="PTHR43877:SF2">
    <property type="entry name" value="AMINOALKYLPHOSPHONATE N-ACETYLTRANSFERASE-RELATED"/>
    <property type="match status" value="1"/>
</dbReference>
<dbReference type="InterPro" id="IPR000182">
    <property type="entry name" value="GNAT_dom"/>
</dbReference>
<dbReference type="Pfam" id="PF00583">
    <property type="entry name" value="Acetyltransf_1"/>
    <property type="match status" value="1"/>
</dbReference>
<dbReference type="InterPro" id="IPR050832">
    <property type="entry name" value="Bact_Acetyltransf"/>
</dbReference>
<dbReference type="OrthoDB" id="9803233at2"/>
<dbReference type="InterPro" id="IPR016181">
    <property type="entry name" value="Acyl_CoA_acyltransferase"/>
</dbReference>
<evidence type="ECO:0000256" key="1">
    <source>
        <dbReference type="ARBA" id="ARBA00022679"/>
    </source>
</evidence>
<keyword evidence="5" id="KW-1185">Reference proteome</keyword>
<evidence type="ECO:0000313" key="4">
    <source>
        <dbReference type="EMBL" id="ESK40010.1"/>
    </source>
</evidence>
<dbReference type="Proteomes" id="UP000023785">
    <property type="component" value="Unassembled WGS sequence"/>
</dbReference>
<dbReference type="EMBL" id="AYER01000003">
    <property type="protein sequence ID" value="ESK40010.1"/>
    <property type="molecule type" value="Genomic_DNA"/>
</dbReference>
<evidence type="ECO:0000313" key="5">
    <source>
        <dbReference type="Proteomes" id="UP000023785"/>
    </source>
</evidence>
<dbReference type="AlphaFoldDB" id="V2TV69"/>
<dbReference type="Gene3D" id="3.40.630.30">
    <property type="match status" value="1"/>
</dbReference>
<dbReference type="PROSITE" id="PS51186">
    <property type="entry name" value="GNAT"/>
    <property type="match status" value="1"/>
</dbReference>
<dbReference type="eggNOG" id="COG0456">
    <property type="taxonomic scope" value="Bacteria"/>
</dbReference>
<dbReference type="HOGENOM" id="CLU_013985_11_1_6"/>
<organism evidence="4 5">
    <name type="scientific">Acinetobacter nectaris CIP 110549</name>
    <dbReference type="NCBI Taxonomy" id="1392540"/>
    <lineage>
        <taxon>Bacteria</taxon>
        <taxon>Pseudomonadati</taxon>
        <taxon>Pseudomonadota</taxon>
        <taxon>Gammaproteobacteria</taxon>
        <taxon>Moraxellales</taxon>
        <taxon>Moraxellaceae</taxon>
        <taxon>Acinetobacter</taxon>
    </lineage>
</organism>
<dbReference type="CDD" id="cd04301">
    <property type="entry name" value="NAT_SF"/>
    <property type="match status" value="1"/>
</dbReference>
<dbReference type="SUPFAM" id="SSF55729">
    <property type="entry name" value="Acyl-CoA N-acyltransferases (Nat)"/>
    <property type="match status" value="1"/>
</dbReference>
<accession>V2TV69</accession>
<evidence type="ECO:0000256" key="2">
    <source>
        <dbReference type="ARBA" id="ARBA00023315"/>
    </source>
</evidence>
<comment type="caution">
    <text evidence="4">The sequence shown here is derived from an EMBL/GenBank/DDBJ whole genome shotgun (WGS) entry which is preliminary data.</text>
</comment>